<sequence>MPVFLDFEASSLGPESYPLEVAWGNTETGVVAAHLIDPTGIPEWAEPIDPVAHQMHGLSRDHLAVNGAPPDQVMWRMKAALGGRTTRADRPCEVGSWDVTWPPVLVRGPFYCLFLIPDLYPRKIEQAERSMSESRPPWGADVVERAVLAEGCSNQPTVAHSMAPP</sequence>
<dbReference type="RefSeq" id="WP_373657195.1">
    <property type="nucleotide sequence ID" value="NZ_JBGUAW010000013.1"/>
</dbReference>
<evidence type="ECO:0000313" key="1">
    <source>
        <dbReference type="EMBL" id="MFA9462408.1"/>
    </source>
</evidence>
<reference evidence="1 2" key="1">
    <citation type="submission" date="2024-08" db="EMBL/GenBank/DDBJ databases">
        <title>Whole-genome sequencing of halo(alkali)philic microorganisms from hypersaline lakes.</title>
        <authorList>
            <person name="Sorokin D.Y."/>
            <person name="Merkel A.Y."/>
            <person name="Messina E."/>
            <person name="Yakimov M."/>
        </authorList>
    </citation>
    <scope>NUCLEOTIDE SEQUENCE [LARGE SCALE GENOMIC DNA]</scope>
    <source>
        <strain evidence="1 2">Cl-TMA</strain>
    </source>
</reference>
<dbReference type="InterPro" id="IPR012337">
    <property type="entry name" value="RNaseH-like_sf"/>
</dbReference>
<gene>
    <name evidence="1" type="ORF">ACERLL_16480</name>
</gene>
<dbReference type="Gene3D" id="3.30.420.10">
    <property type="entry name" value="Ribonuclease H-like superfamily/Ribonuclease H"/>
    <property type="match status" value="1"/>
</dbReference>
<comment type="caution">
    <text evidence="1">The sequence shown here is derived from an EMBL/GenBank/DDBJ whole genome shotgun (WGS) entry which is preliminary data.</text>
</comment>
<dbReference type="SUPFAM" id="SSF53098">
    <property type="entry name" value="Ribonuclease H-like"/>
    <property type="match status" value="1"/>
</dbReference>
<evidence type="ECO:0000313" key="2">
    <source>
        <dbReference type="Proteomes" id="UP001575181"/>
    </source>
</evidence>
<dbReference type="EMBL" id="JBGUAW010000013">
    <property type="protein sequence ID" value="MFA9462408.1"/>
    <property type="molecule type" value="Genomic_DNA"/>
</dbReference>
<evidence type="ECO:0008006" key="3">
    <source>
        <dbReference type="Google" id="ProtNLM"/>
    </source>
</evidence>
<dbReference type="Proteomes" id="UP001575181">
    <property type="component" value="Unassembled WGS sequence"/>
</dbReference>
<name>A0ABV4TYR8_9GAMM</name>
<keyword evidence="2" id="KW-1185">Reference proteome</keyword>
<accession>A0ABV4TYR8</accession>
<protein>
    <recommendedName>
        <fullName evidence="3">Exonuclease</fullName>
    </recommendedName>
</protein>
<proteinExistence type="predicted"/>
<organism evidence="1 2">
    <name type="scientific">Thiohalorhabdus methylotrophus</name>
    <dbReference type="NCBI Taxonomy" id="3242694"/>
    <lineage>
        <taxon>Bacteria</taxon>
        <taxon>Pseudomonadati</taxon>
        <taxon>Pseudomonadota</taxon>
        <taxon>Gammaproteobacteria</taxon>
        <taxon>Thiohalorhabdales</taxon>
        <taxon>Thiohalorhabdaceae</taxon>
        <taxon>Thiohalorhabdus</taxon>
    </lineage>
</organism>
<dbReference type="InterPro" id="IPR036397">
    <property type="entry name" value="RNaseH_sf"/>
</dbReference>